<keyword evidence="1" id="KW-0732">Signal</keyword>
<keyword evidence="3" id="KW-1185">Reference proteome</keyword>
<evidence type="ECO:0000313" key="2">
    <source>
        <dbReference type="EMBL" id="KAK2949679.1"/>
    </source>
</evidence>
<feature type="chain" id="PRO_5046577631" evidence="1">
    <location>
        <begin position="22"/>
        <end position="1244"/>
    </location>
</feature>
<gene>
    <name evidence="2" type="ORF">BLNAU_15350</name>
</gene>
<dbReference type="Proteomes" id="UP001281761">
    <property type="component" value="Unassembled WGS sequence"/>
</dbReference>
<sequence length="1244" mass="133528">MILSTVQVFLLLCSVFQCVDEHYQDFDIVYEKILAETISASNSELRRLSFDDGFYWTNGIDIVSKSVELHGNKTGLTHKANVLKDRNRYTDETANGMPRKPTGVERWMLEVQNSSLTMRSFGLDAGMAGTTICLVVGSSIEVIDSELLSNMECSGFVLANLVGSGSSRIVIVGSSHKSSTRNVVLPLVGRDSGQLNKINEDWMGDEEGWSGGLVEREEIIGVGLSFDSTHFTVGTGPLFSFAGKSQWSGSDNAKIGVIGEISTELRSTSISNVTTSYVEGSGRRKNLGFGSCVWERVVGSRISGSTNHDMGTGLCGTGLGFNVLCANSSFSSCVRTSNDEIDIERKNITQDVIKRTLVSASTGITSVKFTLCTFNDMTVAAGNSLGGAAICLNRSESTLTVTQCFFHKCTSTAENDDGGTICVRETVADSPISLTCCSFTECSNTGPHGNYGGCLFSLSQSTICLTDCFFKESQSLCEDGAVSLWNHPLATLSNCAFVSCSAQKDAGALAFRSVTSIDLSFLQFRDCSSTDRPDAKDIFFKSISASLITEETVRFCDTTSDRPNVYVDTGSVDMSRLVPKLESTPTVSIEVSFSEGTATVTATASEEVQGTMGILLKGSNVPRLVHVQFGSNSHTSRSGSTVVSSDDDGVLPPADYEIYASSMPSNYLSSLRIIAAECSLKDVNTTRIILRGMNLGSGSYSMLIRNGANTPFNISLTRSDMTTLVGEVPLHPSSVEGRLEWGTEYKIETMMWLPQGGIEENVRLSSAFTISTPNEPARICSFQKTVLNNDRTIATVTFEGRVLTEDLGSIWVKFGSTFWESSSSIRNLSETLCEVDFLVASEESETSLKYERQYTACIKPLESSTLLVDSGIAVRIPGPPTLTDVKFEFTNSVGTECFAIFTGTNLVVGTEYEVRLNTTHTFSIVVTSSTRAESSEMVIGLEGTLVYSQNILIETIEPTDSESGIALTPSPFTGKTPARPTAIEVFVDTETGQMDEKCGIASRPCSTMDVAWKIVRTLEISQPTFSLLKSTSLSSPMTIGSGMSVLMQNGTNSGPSLSIPSSAAESATSALIVVSSALLNMQNIDIVVGSSKLSFVLISASSSEMILKDGLITVKDESARSGNEIEDLCVWKTGLIELTDTELDVRSNEFLNISQGAIVMKGGKLTIDGSIFRDNIPPNSLFSSARRNIACSSDGKIEIGSLSAGDGSSLHPSAWISSEGCSIESTEMNSHAPRQHVPLGDLLK</sequence>
<name>A0ABQ9XE54_9EUKA</name>
<evidence type="ECO:0000256" key="1">
    <source>
        <dbReference type="SAM" id="SignalP"/>
    </source>
</evidence>
<dbReference type="EMBL" id="JARBJD010000151">
    <property type="protein sequence ID" value="KAK2949679.1"/>
    <property type="molecule type" value="Genomic_DNA"/>
</dbReference>
<evidence type="ECO:0000313" key="3">
    <source>
        <dbReference type="Proteomes" id="UP001281761"/>
    </source>
</evidence>
<organism evidence="2 3">
    <name type="scientific">Blattamonas nauphoetae</name>
    <dbReference type="NCBI Taxonomy" id="2049346"/>
    <lineage>
        <taxon>Eukaryota</taxon>
        <taxon>Metamonada</taxon>
        <taxon>Preaxostyla</taxon>
        <taxon>Oxymonadida</taxon>
        <taxon>Blattamonas</taxon>
    </lineage>
</organism>
<protein>
    <submittedName>
        <fullName evidence="2">Uncharacterized protein</fullName>
    </submittedName>
</protein>
<accession>A0ABQ9XE54</accession>
<comment type="caution">
    <text evidence="2">The sequence shown here is derived from an EMBL/GenBank/DDBJ whole genome shotgun (WGS) entry which is preliminary data.</text>
</comment>
<reference evidence="2 3" key="1">
    <citation type="journal article" date="2022" name="bioRxiv">
        <title>Genomics of Preaxostyla Flagellates Illuminates Evolutionary Transitions and the Path Towards Mitochondrial Loss.</title>
        <authorList>
            <person name="Novak L.V.F."/>
            <person name="Treitli S.C."/>
            <person name="Pyrih J."/>
            <person name="Halakuc P."/>
            <person name="Pipaliya S.V."/>
            <person name="Vacek V."/>
            <person name="Brzon O."/>
            <person name="Soukal P."/>
            <person name="Eme L."/>
            <person name="Dacks J.B."/>
            <person name="Karnkowska A."/>
            <person name="Elias M."/>
            <person name="Hampl V."/>
        </authorList>
    </citation>
    <scope>NUCLEOTIDE SEQUENCE [LARGE SCALE GENOMIC DNA]</scope>
    <source>
        <strain evidence="2">NAU3</strain>
        <tissue evidence="2">Gut</tissue>
    </source>
</reference>
<proteinExistence type="predicted"/>
<feature type="signal peptide" evidence="1">
    <location>
        <begin position="1"/>
        <end position="21"/>
    </location>
</feature>